<dbReference type="InterPro" id="IPR006194">
    <property type="entry name" value="Gly-tRNA-synth_heterodimer"/>
</dbReference>
<dbReference type="GO" id="GO:0005829">
    <property type="term" value="C:cytosol"/>
    <property type="evidence" value="ECO:0007669"/>
    <property type="project" value="TreeGrafter"/>
</dbReference>
<evidence type="ECO:0000256" key="6">
    <source>
        <dbReference type="ARBA" id="ARBA00022917"/>
    </source>
</evidence>
<dbReference type="PANTHER" id="PTHR30075:SF2">
    <property type="entry name" value="GLYCINE--TRNA LIGASE, CHLOROPLASTIC_MITOCHONDRIAL 2"/>
    <property type="match status" value="1"/>
</dbReference>
<dbReference type="EMBL" id="UOEM01000093">
    <property type="protein sequence ID" value="VAW16109.1"/>
    <property type="molecule type" value="Genomic_DNA"/>
</dbReference>
<dbReference type="SUPFAM" id="SSF109604">
    <property type="entry name" value="HD-domain/PDEase-like"/>
    <property type="match status" value="1"/>
</dbReference>
<evidence type="ECO:0000256" key="8">
    <source>
        <dbReference type="ARBA" id="ARBA00047937"/>
    </source>
</evidence>
<keyword evidence="5" id="KW-0067">ATP-binding</keyword>
<comment type="similarity">
    <text evidence="1">Belongs to the class-II aminoacyl-tRNA synthetase family.</text>
</comment>
<evidence type="ECO:0000256" key="1">
    <source>
        <dbReference type="ARBA" id="ARBA00008226"/>
    </source>
</evidence>
<dbReference type="GO" id="GO:0004820">
    <property type="term" value="F:glycine-tRNA ligase activity"/>
    <property type="evidence" value="ECO:0007669"/>
    <property type="project" value="UniProtKB-EC"/>
</dbReference>
<dbReference type="PRINTS" id="PR01045">
    <property type="entry name" value="TRNASYNTHGB"/>
</dbReference>
<gene>
    <name evidence="9" type="ORF">MNBD_ALPHA09-2296</name>
</gene>
<proteinExistence type="inferred from homology"/>
<dbReference type="AlphaFoldDB" id="A0A3B0TV59"/>
<evidence type="ECO:0000256" key="3">
    <source>
        <dbReference type="ARBA" id="ARBA00022598"/>
    </source>
</evidence>
<reference evidence="9" key="1">
    <citation type="submission" date="2018-06" db="EMBL/GenBank/DDBJ databases">
        <authorList>
            <person name="Zhirakovskaya E."/>
        </authorList>
    </citation>
    <scope>NUCLEOTIDE SEQUENCE</scope>
</reference>
<keyword evidence="4" id="KW-0547">Nucleotide-binding</keyword>
<keyword evidence="3 9" id="KW-0436">Ligase</keyword>
<evidence type="ECO:0000256" key="5">
    <source>
        <dbReference type="ARBA" id="ARBA00022840"/>
    </source>
</evidence>
<organism evidence="9">
    <name type="scientific">hydrothermal vent metagenome</name>
    <dbReference type="NCBI Taxonomy" id="652676"/>
    <lineage>
        <taxon>unclassified sequences</taxon>
        <taxon>metagenomes</taxon>
        <taxon>ecological metagenomes</taxon>
    </lineage>
</organism>
<evidence type="ECO:0000256" key="4">
    <source>
        <dbReference type="ARBA" id="ARBA00022741"/>
    </source>
</evidence>
<comment type="catalytic activity">
    <reaction evidence="8">
        <text>tRNA(Gly) + glycine + ATP = glycyl-tRNA(Gly) + AMP + diphosphate</text>
        <dbReference type="Rhea" id="RHEA:16013"/>
        <dbReference type="Rhea" id="RHEA-COMP:9664"/>
        <dbReference type="Rhea" id="RHEA-COMP:9683"/>
        <dbReference type="ChEBI" id="CHEBI:30616"/>
        <dbReference type="ChEBI" id="CHEBI:33019"/>
        <dbReference type="ChEBI" id="CHEBI:57305"/>
        <dbReference type="ChEBI" id="CHEBI:78442"/>
        <dbReference type="ChEBI" id="CHEBI:78522"/>
        <dbReference type="ChEBI" id="CHEBI:456215"/>
        <dbReference type="EC" id="6.1.1.14"/>
    </reaction>
</comment>
<dbReference type="Pfam" id="PF02092">
    <property type="entry name" value="tRNA_synt_2f"/>
    <property type="match status" value="1"/>
</dbReference>
<dbReference type="GO" id="GO:0005524">
    <property type="term" value="F:ATP binding"/>
    <property type="evidence" value="ECO:0007669"/>
    <property type="project" value="UniProtKB-KW"/>
</dbReference>
<protein>
    <recommendedName>
        <fullName evidence="2">glycine--tRNA ligase</fullName>
        <ecNumber evidence="2">6.1.1.14</ecNumber>
    </recommendedName>
</protein>
<keyword evidence="7 9" id="KW-0030">Aminoacyl-tRNA synthetase</keyword>
<accession>A0A3B0TV59</accession>
<keyword evidence="6" id="KW-0648">Protein biosynthesis</keyword>
<dbReference type="EC" id="6.1.1.14" evidence="2"/>
<evidence type="ECO:0000256" key="2">
    <source>
        <dbReference type="ARBA" id="ARBA00012829"/>
    </source>
</evidence>
<dbReference type="PANTHER" id="PTHR30075">
    <property type="entry name" value="GLYCYL-TRNA SYNTHETASE"/>
    <property type="match status" value="1"/>
</dbReference>
<dbReference type="PROSITE" id="PS50861">
    <property type="entry name" value="AA_TRNA_LIGASE_II_GLYAB"/>
    <property type="match status" value="1"/>
</dbReference>
<evidence type="ECO:0000313" key="9">
    <source>
        <dbReference type="EMBL" id="VAW16109.1"/>
    </source>
</evidence>
<evidence type="ECO:0000256" key="7">
    <source>
        <dbReference type="ARBA" id="ARBA00023146"/>
    </source>
</evidence>
<dbReference type="GO" id="GO:0006426">
    <property type="term" value="P:glycyl-tRNA aminoacylation"/>
    <property type="evidence" value="ECO:0007669"/>
    <property type="project" value="InterPro"/>
</dbReference>
<dbReference type="NCBIfam" id="TIGR00211">
    <property type="entry name" value="glyS"/>
    <property type="match status" value="1"/>
</dbReference>
<dbReference type="InterPro" id="IPR015944">
    <property type="entry name" value="Gly-tRNA-synth_bsu"/>
</dbReference>
<sequence length="428" mass="47006">MPDLLLELFSEEIPARMQARAAEDLKRLVTSGLVDAGLTYEGARAFVTPRRLGLNIEGLPAASPATREERKGPRVDAPEKAIEGFLRSAGLASVKALEIQETKKGKFYIANIERSGRRAPDIIAEVVEKTVRGFPWPKSMRWGEGGLRWVRPLHSILATFGPRHDEVEVIPLTIDGITAGNTTFGHRMMAPAQITVARFEDYAEKLGAARVEIDRDHRRETILADAKNLVFASGLELVEDAGLAEEVAGLVEWPVVLMGRFPETFLALPKEVLLTSMRGHQKYFAVADPKTGKLTNRFIVVANIEATDGGKAIVAGNERVLAARLADAKFFWDQDFKIPLDQLLPKLEKVTFHEKLGSQAERVKRIMRLAREIAPKVGADPDTAERAAELAKSDLVTGMVGEFPELQGLMGRYYAEAQGVAPEIAAAI</sequence>
<name>A0A3B0TV59_9ZZZZ</name>
<feature type="non-terminal residue" evidence="9">
    <location>
        <position position="428"/>
    </location>
</feature>